<name>A0A5D2H563_GOSDA</name>
<dbReference type="Proteomes" id="UP000323506">
    <property type="component" value="Chromosome A03"/>
</dbReference>
<evidence type="ECO:0000313" key="2">
    <source>
        <dbReference type="Proteomes" id="UP000323506"/>
    </source>
</evidence>
<evidence type="ECO:0000313" key="1">
    <source>
        <dbReference type="EMBL" id="TYH24609.1"/>
    </source>
</evidence>
<protein>
    <submittedName>
        <fullName evidence="1">Uncharacterized protein</fullName>
    </submittedName>
</protein>
<gene>
    <name evidence="1" type="ORF">ES288_A03G105000v1</name>
</gene>
<organism evidence="1 2">
    <name type="scientific">Gossypium darwinii</name>
    <name type="common">Darwin's cotton</name>
    <name type="synonym">Gossypium barbadense var. darwinii</name>
    <dbReference type="NCBI Taxonomy" id="34276"/>
    <lineage>
        <taxon>Eukaryota</taxon>
        <taxon>Viridiplantae</taxon>
        <taxon>Streptophyta</taxon>
        <taxon>Embryophyta</taxon>
        <taxon>Tracheophyta</taxon>
        <taxon>Spermatophyta</taxon>
        <taxon>Magnoliopsida</taxon>
        <taxon>eudicotyledons</taxon>
        <taxon>Gunneridae</taxon>
        <taxon>Pentapetalae</taxon>
        <taxon>rosids</taxon>
        <taxon>malvids</taxon>
        <taxon>Malvales</taxon>
        <taxon>Malvaceae</taxon>
        <taxon>Malvoideae</taxon>
        <taxon>Gossypium</taxon>
    </lineage>
</organism>
<dbReference type="EMBL" id="CM017690">
    <property type="protein sequence ID" value="TYH24609.1"/>
    <property type="molecule type" value="Genomic_DNA"/>
</dbReference>
<keyword evidence="2" id="KW-1185">Reference proteome</keyword>
<sequence>MREMRCPSGWSQERHSAIHRCFRDSSARCHNSTPGKGITRGDVCITKSAIERDQVRAAFSKLFTSKRKKEGVYALEPHKIPIRPRNVSITVKKTMLLERRILKSSEGNDVVWFSKVSVHLFTYQFQCSTRLKGGVASWLLKLRKFFVTQ</sequence>
<accession>A0A5D2H563</accession>
<proteinExistence type="predicted"/>
<reference evidence="1 2" key="1">
    <citation type="submission" date="2019-06" db="EMBL/GenBank/DDBJ databases">
        <title>WGS assembly of Gossypium darwinii.</title>
        <authorList>
            <person name="Chen Z.J."/>
            <person name="Sreedasyam A."/>
            <person name="Ando A."/>
            <person name="Song Q."/>
            <person name="De L."/>
            <person name="Hulse-Kemp A."/>
            <person name="Ding M."/>
            <person name="Ye W."/>
            <person name="Kirkbride R."/>
            <person name="Jenkins J."/>
            <person name="Plott C."/>
            <person name="Lovell J."/>
            <person name="Lin Y.-M."/>
            <person name="Vaughn R."/>
            <person name="Liu B."/>
            <person name="Li W."/>
            <person name="Simpson S."/>
            <person name="Scheffler B."/>
            <person name="Saski C."/>
            <person name="Grover C."/>
            <person name="Hu G."/>
            <person name="Conover J."/>
            <person name="Carlson J."/>
            <person name="Shu S."/>
            <person name="Boston L."/>
            <person name="Williams M."/>
            <person name="Peterson D."/>
            <person name="Mcgee K."/>
            <person name="Jones D."/>
            <person name="Wendel J."/>
            <person name="Stelly D."/>
            <person name="Grimwood J."/>
            <person name="Schmutz J."/>
        </authorList>
    </citation>
    <scope>NUCLEOTIDE SEQUENCE [LARGE SCALE GENOMIC DNA]</scope>
    <source>
        <strain evidence="1">1808015.09</strain>
    </source>
</reference>
<dbReference type="AlphaFoldDB" id="A0A5D2H563"/>